<dbReference type="PROSITE" id="PS50908">
    <property type="entry name" value="RWD"/>
    <property type="match status" value="1"/>
</dbReference>
<accession>K0SFG4</accession>
<gene>
    <name evidence="3" type="ORF">THAOC_15632</name>
</gene>
<feature type="coiled-coil region" evidence="1">
    <location>
        <begin position="2"/>
        <end position="29"/>
    </location>
</feature>
<name>K0SFG4_THAOC</name>
<dbReference type="InterPro" id="IPR006575">
    <property type="entry name" value="RWD_dom"/>
</dbReference>
<dbReference type="OrthoDB" id="432412at2759"/>
<dbReference type="AlphaFoldDB" id="K0SFG4"/>
<comment type="caution">
    <text evidence="3">The sequence shown here is derived from an EMBL/GenBank/DDBJ whole genome shotgun (WGS) entry which is preliminary data.</text>
</comment>
<dbReference type="CDD" id="cd24163">
    <property type="entry name" value="RWDD2_C"/>
    <property type="match status" value="1"/>
</dbReference>
<dbReference type="InterPro" id="IPR017359">
    <property type="entry name" value="Phi-like"/>
</dbReference>
<dbReference type="InterPro" id="IPR016135">
    <property type="entry name" value="UBQ-conjugating_enzyme/RWD"/>
</dbReference>
<dbReference type="Gene3D" id="3.10.110.10">
    <property type="entry name" value="Ubiquitin Conjugating Enzyme"/>
    <property type="match status" value="1"/>
</dbReference>
<evidence type="ECO:0000256" key="1">
    <source>
        <dbReference type="SAM" id="Coils"/>
    </source>
</evidence>
<sequence>MRIALRSIMDDLERTIAEIEAMSAIFEDNPDEPYSDSFRVISDGNYARAKCVIEQLHAHESAPPDDEINEFRFEAEARVVGQSGGMTTTLRIALPAGYPSSCSADVTIETSSLKRSHRDTLSHRLKQRAKDLSGSEAILEIMQECRDVMVGIYERTRDGDGVTEDESCEDDGTESPFHRRWIWVHHLTNAERVRSIISEAKIADLGGFVKEGYPGVIAVEGSASRCNDFVSWVKGNKSRPGGYGRNWGHHVRGEALSDERHFPKSFSHFEDDLGKVGKLCTECSVEDEFREFILQIMKRK</sequence>
<evidence type="ECO:0000313" key="3">
    <source>
        <dbReference type="EMBL" id="EJK63694.1"/>
    </source>
</evidence>
<dbReference type="PANTHER" id="PTHR15955:SF8">
    <property type="entry name" value="RWD DOMAIN-CONTAINING PROTEIN 2B-RELATED"/>
    <property type="match status" value="1"/>
</dbReference>
<feature type="domain" description="RWD" evidence="2">
    <location>
        <begin position="17"/>
        <end position="152"/>
    </location>
</feature>
<dbReference type="EMBL" id="AGNL01018061">
    <property type="protein sequence ID" value="EJK63694.1"/>
    <property type="molecule type" value="Genomic_DNA"/>
</dbReference>
<organism evidence="3 4">
    <name type="scientific">Thalassiosira oceanica</name>
    <name type="common">Marine diatom</name>
    <dbReference type="NCBI Taxonomy" id="159749"/>
    <lineage>
        <taxon>Eukaryota</taxon>
        <taxon>Sar</taxon>
        <taxon>Stramenopiles</taxon>
        <taxon>Ochrophyta</taxon>
        <taxon>Bacillariophyta</taxon>
        <taxon>Coscinodiscophyceae</taxon>
        <taxon>Thalassiosirophycidae</taxon>
        <taxon>Thalassiosirales</taxon>
        <taxon>Thalassiosiraceae</taxon>
        <taxon>Thalassiosira</taxon>
    </lineage>
</organism>
<dbReference type="Pfam" id="PF05773">
    <property type="entry name" value="RWD"/>
    <property type="match status" value="1"/>
</dbReference>
<reference evidence="3 4" key="1">
    <citation type="journal article" date="2012" name="Genome Biol.">
        <title>Genome and low-iron response of an oceanic diatom adapted to chronic iron limitation.</title>
        <authorList>
            <person name="Lommer M."/>
            <person name="Specht M."/>
            <person name="Roy A.S."/>
            <person name="Kraemer L."/>
            <person name="Andreson R."/>
            <person name="Gutowska M.A."/>
            <person name="Wolf J."/>
            <person name="Bergner S.V."/>
            <person name="Schilhabel M.B."/>
            <person name="Klostermeier U.C."/>
            <person name="Beiko R.G."/>
            <person name="Rosenstiel P."/>
            <person name="Hippler M."/>
            <person name="Laroche J."/>
        </authorList>
    </citation>
    <scope>NUCLEOTIDE SEQUENCE [LARGE SCALE GENOMIC DNA]</scope>
    <source>
        <strain evidence="3 4">CCMP1005</strain>
    </source>
</reference>
<keyword evidence="4" id="KW-1185">Reference proteome</keyword>
<dbReference type="PANTHER" id="PTHR15955">
    <property type="entry name" value="RWD DOMAIN CONTAINING PROTEIN 2"/>
    <property type="match status" value="1"/>
</dbReference>
<evidence type="ECO:0000259" key="2">
    <source>
        <dbReference type="PROSITE" id="PS50908"/>
    </source>
</evidence>
<dbReference type="SUPFAM" id="SSF54495">
    <property type="entry name" value="UBC-like"/>
    <property type="match status" value="1"/>
</dbReference>
<evidence type="ECO:0000313" key="4">
    <source>
        <dbReference type="Proteomes" id="UP000266841"/>
    </source>
</evidence>
<protein>
    <recommendedName>
        <fullName evidence="2">RWD domain-containing protein</fullName>
    </recommendedName>
</protein>
<dbReference type="Proteomes" id="UP000266841">
    <property type="component" value="Unassembled WGS sequence"/>
</dbReference>
<proteinExistence type="predicted"/>
<dbReference type="OMA" id="MWAVASA"/>
<keyword evidence="1" id="KW-0175">Coiled coil</keyword>
<dbReference type="InterPro" id="IPR059181">
    <property type="entry name" value="RWDD2A-B_C"/>
</dbReference>